<keyword evidence="1" id="KW-0472">Membrane</keyword>
<name>A0ABT3PKM3_9BACT</name>
<dbReference type="Pfam" id="PF16344">
    <property type="entry name" value="FecR_C"/>
    <property type="match status" value="1"/>
</dbReference>
<feature type="domain" description="Protein FecR C-terminal" evidence="3">
    <location>
        <begin position="278"/>
        <end position="334"/>
    </location>
</feature>
<dbReference type="InterPro" id="IPR006860">
    <property type="entry name" value="FecR"/>
</dbReference>
<comment type="caution">
    <text evidence="4">The sequence shown here is derived from an EMBL/GenBank/DDBJ whole genome shotgun (WGS) entry which is preliminary data.</text>
</comment>
<dbReference type="Pfam" id="PF04773">
    <property type="entry name" value="FecR"/>
    <property type="match status" value="1"/>
</dbReference>
<sequence length="351" mass="39740">MEDYSNKIEVLLANESFVRWIEGNASEMERAGWEAWLKEDPAREKVKEEAIQIHNNFRFKENKRADMEFELSKLNQSVDKFEGAQKHTITRQARNRSYYPLVAAVGLLLMVVLGSLYFSYDPEEPVQKEGPTFLTRSTAFGEKRLLTLSDGSTVQLNANSTLKLPESPAGDLQLWLKGEAYFNIVHKKGAQKRTVTVHTPDGNVQVLGTKFNVNTFNKGTEVVLKEGKVRVGVIDKTGHYRANRTMKPGELSQFTAEHEEILITQVNPELYTSWTDDKLIFDHTPIVDVAERIEHIYGVELVMMDHEIGETEISGSIPNDNLPIFLQALEKILQQPITRKKGVIQIGSPGK</sequence>
<dbReference type="PANTHER" id="PTHR30273">
    <property type="entry name" value="PERIPLASMIC SIGNAL SENSOR AND SIGMA FACTOR ACTIVATOR FECR-RELATED"/>
    <property type="match status" value="1"/>
</dbReference>
<evidence type="ECO:0000313" key="5">
    <source>
        <dbReference type="Proteomes" id="UP001207918"/>
    </source>
</evidence>
<reference evidence="4 5" key="1">
    <citation type="submission" date="2021-03" db="EMBL/GenBank/DDBJ databases">
        <title>Aliifodinibius sp. nov., a new bacterium isolated from saline soil.</title>
        <authorList>
            <person name="Galisteo C."/>
            <person name="De La Haba R."/>
            <person name="Sanchez-Porro C."/>
            <person name="Ventosa A."/>
        </authorList>
    </citation>
    <scope>NUCLEOTIDE SEQUENCE [LARGE SCALE GENOMIC DNA]</scope>
    <source>
        <strain evidence="4 5">1BSP15-2V2</strain>
    </source>
</reference>
<dbReference type="EMBL" id="JAGGJA010000003">
    <property type="protein sequence ID" value="MCW9706477.1"/>
    <property type="molecule type" value="Genomic_DNA"/>
</dbReference>
<gene>
    <name evidence="4" type="ORF">J6I44_06405</name>
</gene>
<protein>
    <submittedName>
        <fullName evidence="4">FecR domain-containing protein</fullName>
    </submittedName>
</protein>
<keyword evidence="1" id="KW-0812">Transmembrane</keyword>
<dbReference type="Gene3D" id="2.60.120.1440">
    <property type="match status" value="1"/>
</dbReference>
<dbReference type="Gene3D" id="3.55.50.30">
    <property type="match status" value="1"/>
</dbReference>
<evidence type="ECO:0000259" key="3">
    <source>
        <dbReference type="Pfam" id="PF16344"/>
    </source>
</evidence>
<evidence type="ECO:0000259" key="2">
    <source>
        <dbReference type="Pfam" id="PF04773"/>
    </source>
</evidence>
<dbReference type="Proteomes" id="UP001207918">
    <property type="component" value="Unassembled WGS sequence"/>
</dbReference>
<dbReference type="RefSeq" id="WP_265765183.1">
    <property type="nucleotide sequence ID" value="NZ_JAGGJA010000003.1"/>
</dbReference>
<dbReference type="PANTHER" id="PTHR30273:SF2">
    <property type="entry name" value="PROTEIN FECR"/>
    <property type="match status" value="1"/>
</dbReference>
<keyword evidence="1" id="KW-1133">Transmembrane helix</keyword>
<accession>A0ABT3PKM3</accession>
<dbReference type="PIRSF" id="PIRSF018266">
    <property type="entry name" value="FecR"/>
    <property type="match status" value="1"/>
</dbReference>
<evidence type="ECO:0000313" key="4">
    <source>
        <dbReference type="EMBL" id="MCW9706477.1"/>
    </source>
</evidence>
<dbReference type="InterPro" id="IPR012373">
    <property type="entry name" value="Ferrdict_sens_TM"/>
</dbReference>
<organism evidence="4 5">
    <name type="scientific">Fodinibius salsisoli</name>
    <dbReference type="NCBI Taxonomy" id="2820877"/>
    <lineage>
        <taxon>Bacteria</taxon>
        <taxon>Pseudomonadati</taxon>
        <taxon>Balneolota</taxon>
        <taxon>Balneolia</taxon>
        <taxon>Balneolales</taxon>
        <taxon>Balneolaceae</taxon>
        <taxon>Fodinibius</taxon>
    </lineage>
</organism>
<feature type="domain" description="FecR protein" evidence="2">
    <location>
        <begin position="137"/>
        <end position="230"/>
    </location>
</feature>
<proteinExistence type="predicted"/>
<keyword evidence="5" id="KW-1185">Reference proteome</keyword>
<dbReference type="InterPro" id="IPR032508">
    <property type="entry name" value="FecR_C"/>
</dbReference>
<evidence type="ECO:0000256" key="1">
    <source>
        <dbReference type="SAM" id="Phobius"/>
    </source>
</evidence>
<feature type="transmembrane region" description="Helical" evidence="1">
    <location>
        <begin position="98"/>
        <end position="120"/>
    </location>
</feature>